<dbReference type="GO" id="GO:0009187">
    <property type="term" value="P:cyclic nucleotide metabolic process"/>
    <property type="evidence" value="ECO:0007669"/>
    <property type="project" value="TreeGrafter"/>
</dbReference>
<evidence type="ECO:0000256" key="1">
    <source>
        <dbReference type="SAM" id="MobiDB-lite"/>
    </source>
</evidence>
<feature type="region of interest" description="Disordered" evidence="1">
    <location>
        <begin position="209"/>
        <end position="242"/>
    </location>
</feature>
<dbReference type="Pfam" id="PF07823">
    <property type="entry name" value="CPDase"/>
    <property type="match status" value="1"/>
</dbReference>
<dbReference type="OrthoDB" id="514292at2759"/>
<dbReference type="GO" id="GO:0004113">
    <property type="term" value="F:2',3'-cyclic-nucleotide 3'-phosphodiesterase activity"/>
    <property type="evidence" value="ECO:0007669"/>
    <property type="project" value="TreeGrafter"/>
</dbReference>
<evidence type="ECO:0000313" key="3">
    <source>
        <dbReference type="Proteomes" id="UP000807469"/>
    </source>
</evidence>
<dbReference type="PANTHER" id="PTHR28141:SF1">
    <property type="entry name" value="2',3'-CYCLIC-NUCLEOTIDE 3'-PHOSPHODIESTERASE"/>
    <property type="match status" value="1"/>
</dbReference>
<dbReference type="InterPro" id="IPR009097">
    <property type="entry name" value="Cyclic_Pdiesterase"/>
</dbReference>
<sequence length="260" mass="29872">MGYAIWLVPSSTEFMALSELMKFRPQPHILNPYSRSYPSFDPHITLATFDYLPSSFNLEAIPLKGLQRPVTTFGSMRCGSSYLGALSVRMSDSRQFRRVHEAVVTYLSALGMHWRSHDFPHMSLFYVDEPVERKRLDAQLANSGRVQRYDAGRGLVLDPYPNSARSIPVTTFTGEEIWLVDCTSHSVNHWRVMRRRFLVSPILPPAPKSILKNPSSARPSSLHRTRSNRVNRGAKSSRRRRQASSFNRFLSCISRWWRGI</sequence>
<accession>A0A9P6CUJ1</accession>
<organism evidence="2 3">
    <name type="scientific">Pholiota conissans</name>
    <dbReference type="NCBI Taxonomy" id="109636"/>
    <lineage>
        <taxon>Eukaryota</taxon>
        <taxon>Fungi</taxon>
        <taxon>Dikarya</taxon>
        <taxon>Basidiomycota</taxon>
        <taxon>Agaricomycotina</taxon>
        <taxon>Agaricomycetes</taxon>
        <taxon>Agaricomycetidae</taxon>
        <taxon>Agaricales</taxon>
        <taxon>Agaricineae</taxon>
        <taxon>Strophariaceae</taxon>
        <taxon>Pholiota</taxon>
    </lineage>
</organism>
<name>A0A9P6CUJ1_9AGAR</name>
<dbReference type="PANTHER" id="PTHR28141">
    <property type="entry name" value="2',3'-CYCLIC-NUCLEOTIDE 3'-PHOSPHODIESTERASE"/>
    <property type="match status" value="1"/>
</dbReference>
<comment type="caution">
    <text evidence="2">The sequence shown here is derived from an EMBL/GenBank/DDBJ whole genome shotgun (WGS) entry which is preliminary data.</text>
</comment>
<evidence type="ECO:0000313" key="2">
    <source>
        <dbReference type="EMBL" id="KAF9480606.1"/>
    </source>
</evidence>
<dbReference type="AlphaFoldDB" id="A0A9P6CUJ1"/>
<dbReference type="EMBL" id="MU155192">
    <property type="protein sequence ID" value="KAF9480606.1"/>
    <property type="molecule type" value="Genomic_DNA"/>
</dbReference>
<keyword evidence="3" id="KW-1185">Reference proteome</keyword>
<protein>
    <submittedName>
        <fullName evidence="2">Uncharacterized protein</fullName>
    </submittedName>
</protein>
<dbReference type="Proteomes" id="UP000807469">
    <property type="component" value="Unassembled WGS sequence"/>
</dbReference>
<dbReference type="SUPFAM" id="SSF55144">
    <property type="entry name" value="LigT-like"/>
    <property type="match status" value="1"/>
</dbReference>
<dbReference type="InterPro" id="IPR012386">
    <property type="entry name" value="Cyclic-nucl_3Pdiesterase"/>
</dbReference>
<proteinExistence type="predicted"/>
<gene>
    <name evidence="2" type="ORF">BDN70DRAFT_920448</name>
</gene>
<dbReference type="Gene3D" id="3.90.1140.10">
    <property type="entry name" value="Cyclic phosphodiesterase"/>
    <property type="match status" value="1"/>
</dbReference>
<reference evidence="2" key="1">
    <citation type="submission" date="2020-11" db="EMBL/GenBank/DDBJ databases">
        <authorList>
            <consortium name="DOE Joint Genome Institute"/>
            <person name="Ahrendt S."/>
            <person name="Riley R."/>
            <person name="Andreopoulos W."/>
            <person name="Labutti K."/>
            <person name="Pangilinan J."/>
            <person name="Ruiz-Duenas F.J."/>
            <person name="Barrasa J.M."/>
            <person name="Sanchez-Garcia M."/>
            <person name="Camarero S."/>
            <person name="Miyauchi S."/>
            <person name="Serrano A."/>
            <person name="Linde D."/>
            <person name="Babiker R."/>
            <person name="Drula E."/>
            <person name="Ayuso-Fernandez I."/>
            <person name="Pacheco R."/>
            <person name="Padilla G."/>
            <person name="Ferreira P."/>
            <person name="Barriuso J."/>
            <person name="Kellner H."/>
            <person name="Castanera R."/>
            <person name="Alfaro M."/>
            <person name="Ramirez L."/>
            <person name="Pisabarro A.G."/>
            <person name="Kuo A."/>
            <person name="Tritt A."/>
            <person name="Lipzen A."/>
            <person name="He G."/>
            <person name="Yan M."/>
            <person name="Ng V."/>
            <person name="Cullen D."/>
            <person name="Martin F."/>
            <person name="Rosso M.-N."/>
            <person name="Henrissat B."/>
            <person name="Hibbett D."/>
            <person name="Martinez A.T."/>
            <person name="Grigoriev I.V."/>
        </authorList>
    </citation>
    <scope>NUCLEOTIDE SEQUENCE</scope>
    <source>
        <strain evidence="2">CIRM-BRFM 674</strain>
    </source>
</reference>